<dbReference type="InterPro" id="IPR000160">
    <property type="entry name" value="GGDEF_dom"/>
</dbReference>
<dbReference type="GO" id="GO:0043709">
    <property type="term" value="P:cell adhesion involved in single-species biofilm formation"/>
    <property type="evidence" value="ECO:0007669"/>
    <property type="project" value="TreeGrafter"/>
</dbReference>
<protein>
    <recommendedName>
        <fullName evidence="1">GGDEF domain-containing protein</fullName>
    </recommendedName>
</protein>
<dbReference type="SUPFAM" id="SSF55073">
    <property type="entry name" value="Nucleotide cyclase"/>
    <property type="match status" value="1"/>
</dbReference>
<dbReference type="PROSITE" id="PS50887">
    <property type="entry name" value="GGDEF"/>
    <property type="match status" value="1"/>
</dbReference>
<dbReference type="GO" id="GO:0052621">
    <property type="term" value="F:diguanylate cyclase activity"/>
    <property type="evidence" value="ECO:0007669"/>
    <property type="project" value="TreeGrafter"/>
</dbReference>
<organism evidence="2">
    <name type="scientific">marine sediment metagenome</name>
    <dbReference type="NCBI Taxonomy" id="412755"/>
    <lineage>
        <taxon>unclassified sequences</taxon>
        <taxon>metagenomes</taxon>
        <taxon>ecological metagenomes</taxon>
    </lineage>
</organism>
<feature type="domain" description="GGDEF" evidence="1">
    <location>
        <begin position="1"/>
        <end position="88"/>
    </location>
</feature>
<evidence type="ECO:0000313" key="2">
    <source>
        <dbReference type="EMBL" id="KKL80680.1"/>
    </source>
</evidence>
<dbReference type="InterPro" id="IPR043128">
    <property type="entry name" value="Rev_trsase/Diguanyl_cyclase"/>
</dbReference>
<dbReference type="PANTHER" id="PTHR45138">
    <property type="entry name" value="REGULATORY COMPONENTS OF SENSORY TRANSDUCTION SYSTEM"/>
    <property type="match status" value="1"/>
</dbReference>
<dbReference type="Pfam" id="PF00990">
    <property type="entry name" value="GGDEF"/>
    <property type="match status" value="1"/>
</dbReference>
<dbReference type="AlphaFoldDB" id="A0A0F9HG62"/>
<dbReference type="GO" id="GO:1902201">
    <property type="term" value="P:negative regulation of bacterial-type flagellum-dependent cell motility"/>
    <property type="evidence" value="ECO:0007669"/>
    <property type="project" value="TreeGrafter"/>
</dbReference>
<comment type="caution">
    <text evidence="2">The sequence shown here is derived from an EMBL/GenBank/DDBJ whole genome shotgun (WGS) entry which is preliminary data.</text>
</comment>
<proteinExistence type="predicted"/>
<dbReference type="CDD" id="cd01949">
    <property type="entry name" value="GGDEF"/>
    <property type="match status" value="1"/>
</dbReference>
<evidence type="ECO:0000259" key="1">
    <source>
        <dbReference type="PROSITE" id="PS50887"/>
    </source>
</evidence>
<dbReference type="Gene3D" id="3.30.70.270">
    <property type="match status" value="1"/>
</dbReference>
<name>A0A0F9HG62_9ZZZZ</name>
<dbReference type="NCBIfam" id="TIGR00254">
    <property type="entry name" value="GGDEF"/>
    <property type="match status" value="1"/>
</dbReference>
<reference evidence="2" key="1">
    <citation type="journal article" date="2015" name="Nature">
        <title>Complex archaea that bridge the gap between prokaryotes and eukaryotes.</title>
        <authorList>
            <person name="Spang A."/>
            <person name="Saw J.H."/>
            <person name="Jorgensen S.L."/>
            <person name="Zaremba-Niedzwiedzka K."/>
            <person name="Martijn J."/>
            <person name="Lind A.E."/>
            <person name="van Eijk R."/>
            <person name="Schleper C."/>
            <person name="Guy L."/>
            <person name="Ettema T.J."/>
        </authorList>
    </citation>
    <scope>NUCLEOTIDE SEQUENCE</scope>
</reference>
<dbReference type="PANTHER" id="PTHR45138:SF9">
    <property type="entry name" value="DIGUANYLATE CYCLASE DGCM-RELATED"/>
    <property type="match status" value="1"/>
</dbReference>
<dbReference type="EMBL" id="LAZR01022780">
    <property type="protein sequence ID" value="KKL80680.1"/>
    <property type="molecule type" value="Genomic_DNA"/>
</dbReference>
<dbReference type="GO" id="GO:0005886">
    <property type="term" value="C:plasma membrane"/>
    <property type="evidence" value="ECO:0007669"/>
    <property type="project" value="TreeGrafter"/>
</dbReference>
<gene>
    <name evidence="2" type="ORF">LCGC14_2002320</name>
</gene>
<feature type="non-terminal residue" evidence="2">
    <location>
        <position position="1"/>
    </location>
</feature>
<sequence length="88" mass="9715">DTGGEEFAVILPNSSKQQTRVVCERFRKLTANEKFEHGLVQFNLTVSIGFSIFDNSKRSSPEALIAAADQALYKAKGKGKNRVVQKSI</sequence>
<dbReference type="InterPro" id="IPR029787">
    <property type="entry name" value="Nucleotide_cyclase"/>
</dbReference>
<accession>A0A0F9HG62</accession>
<dbReference type="InterPro" id="IPR050469">
    <property type="entry name" value="Diguanylate_Cyclase"/>
</dbReference>